<comment type="caution">
    <text evidence="2">The sequence shown here is derived from an EMBL/GenBank/DDBJ whole genome shotgun (WGS) entry which is preliminary data.</text>
</comment>
<evidence type="ECO:0000313" key="5">
    <source>
        <dbReference type="Proteomes" id="UP001176478"/>
    </source>
</evidence>
<dbReference type="Proteomes" id="UP001176478">
    <property type="component" value="Unassembled WGS sequence"/>
</dbReference>
<dbReference type="AlphaFoldDB" id="A0AA42FJ05"/>
<dbReference type="Proteomes" id="UP001156701">
    <property type="component" value="Unassembled WGS sequence"/>
</dbReference>
<reference evidence="2" key="1">
    <citation type="submission" date="2023-03" db="EMBL/GenBank/DDBJ databases">
        <title>a new species belonging to Providencia genus.</title>
        <authorList>
            <person name="Yang W."/>
            <person name="Hu F."/>
            <person name="Shen S."/>
            <person name="Ding L."/>
            <person name="Yin D."/>
        </authorList>
    </citation>
    <scope>NUCLEOTIDE SEQUENCE</scope>
    <source>
        <strain evidence="2">CRE-3FA-0001</strain>
    </source>
</reference>
<protein>
    <submittedName>
        <fullName evidence="2">DUF4123 domain-containing protein</fullName>
    </submittedName>
</protein>
<reference evidence="3" key="3">
    <citation type="journal article" date="2024" name="Int. J. Antimicrob. Agents">
        <title>Identification of a novel Providencia species showing multi-drug-resistant in three patients with hospital-acquired infection.</title>
        <authorList>
            <person name="Yang W."/>
            <person name="Chen J."/>
            <person name="Yang F."/>
            <person name="Ji P."/>
            <person name="Shen S."/>
            <person name="Yin D."/>
            <person name="Hu F."/>
        </authorList>
    </citation>
    <scope>NUCLEOTIDE SEQUENCE</scope>
    <source>
        <strain evidence="3">CRE-138-0111</strain>
    </source>
</reference>
<evidence type="ECO:0000259" key="1">
    <source>
        <dbReference type="Pfam" id="PF13503"/>
    </source>
</evidence>
<keyword evidence="5" id="KW-1185">Reference proteome</keyword>
<feature type="domain" description="DUF4123" evidence="1">
    <location>
        <begin position="37"/>
        <end position="154"/>
    </location>
</feature>
<reference evidence="3" key="2">
    <citation type="submission" date="2023-07" db="EMBL/GenBank/DDBJ databases">
        <authorList>
            <person name="Yang W."/>
            <person name="Chen J."/>
            <person name="Ji P."/>
            <person name="Hu F."/>
        </authorList>
    </citation>
    <scope>NUCLEOTIDE SEQUENCE</scope>
    <source>
        <strain evidence="3">CRE-138-0111</strain>
    </source>
</reference>
<evidence type="ECO:0000313" key="2">
    <source>
        <dbReference type="EMBL" id="MDG4695384.1"/>
    </source>
</evidence>
<evidence type="ECO:0000313" key="3">
    <source>
        <dbReference type="EMBL" id="MDO7855677.1"/>
    </source>
</evidence>
<dbReference type="RefSeq" id="WP_240133298.1">
    <property type="nucleotide sequence ID" value="NZ_JARRYG010000003.1"/>
</dbReference>
<accession>A0AA42FJ05</accession>
<dbReference type="InterPro" id="IPR025391">
    <property type="entry name" value="DUF4123"/>
</dbReference>
<name>A0AA42FJ05_9GAMM</name>
<dbReference type="EMBL" id="JAUQTG010000002">
    <property type="protein sequence ID" value="MDO7855677.1"/>
    <property type="molecule type" value="Genomic_DNA"/>
</dbReference>
<proteinExistence type="predicted"/>
<evidence type="ECO:0000313" key="4">
    <source>
        <dbReference type="Proteomes" id="UP001156701"/>
    </source>
</evidence>
<dbReference type="Pfam" id="PF13503">
    <property type="entry name" value="DUF4123"/>
    <property type="match status" value="1"/>
</dbReference>
<gene>
    <name evidence="2" type="ORF">P7V44_03910</name>
    <name evidence="3" type="ORF">Q5E86_04685</name>
</gene>
<organism evidence="2 4">
    <name type="scientific">Providencia huashanensis</name>
    <dbReference type="NCBI Taxonomy" id="3037798"/>
    <lineage>
        <taxon>Bacteria</taxon>
        <taxon>Pseudomonadati</taxon>
        <taxon>Pseudomonadota</taxon>
        <taxon>Gammaproteobacteria</taxon>
        <taxon>Enterobacterales</taxon>
        <taxon>Morganellaceae</taxon>
        <taxon>Providencia</taxon>
    </lineage>
</organism>
<sequence length="259" mass="30792">MTANSKENLITYWIKQLKEHSLSYQLNYIDIIIDLAGYETSIIPALKNIDHQLQWFSLFTGFPEENYIDQSPILIRIEWDKPKQQLLLHEIFKLFIYTPRVLALLSYIDFNKLSRYLQKLSEASYGNQVCLFRFYDSRIFPELMKDILNEEQRDYFSKVAKLWGWMDRNHEVNWLVCDHKIEFIDDIQPNIILNDTQLNRLGCISDASLFIDDNLYITENKNAEDIFSDIYALAIEANNSEYLGDFESYINKYHPQILN</sequence>
<dbReference type="EMBL" id="JARRYG010000003">
    <property type="protein sequence ID" value="MDG4695384.1"/>
    <property type="molecule type" value="Genomic_DNA"/>
</dbReference>